<protein>
    <submittedName>
        <fullName evidence="3">Unannotated protein</fullName>
    </submittedName>
</protein>
<dbReference type="Pfam" id="PF10728">
    <property type="entry name" value="DUF2520"/>
    <property type="match status" value="1"/>
</dbReference>
<evidence type="ECO:0000259" key="2">
    <source>
        <dbReference type="Pfam" id="PF10728"/>
    </source>
</evidence>
<dbReference type="SUPFAM" id="SSF51735">
    <property type="entry name" value="NAD(P)-binding Rossmann-fold domains"/>
    <property type="match status" value="1"/>
</dbReference>
<dbReference type="EMBL" id="CAEZTB010000043">
    <property type="protein sequence ID" value="CAB4553931.1"/>
    <property type="molecule type" value="Genomic_DNA"/>
</dbReference>
<dbReference type="PANTHER" id="PTHR40459">
    <property type="entry name" value="CONSERVED HYPOTHETICAL ALANINE AND LEUCINE RICH PROTEIN"/>
    <property type="match status" value="1"/>
</dbReference>
<feature type="domain" description="DUF2520" evidence="2">
    <location>
        <begin position="140"/>
        <end position="225"/>
    </location>
</feature>
<dbReference type="AlphaFoldDB" id="A0A6J6CR66"/>
<accession>A0A6J6CR66</accession>
<sequence>MKQGRLNIGLVGNEVIGVAIATALQEAGHLVVALPINQADSKDKLEHLFPTAKTLLNHEILAASDLVLLAVPESEIQSTAATLAESNAWRQGQLVVHFAANHGHEILAAATALGAIALAIHPAMHFTGTSLDLRRMKESYFAVSAPQVALPIAQALVIEMGAEPIVIEASARESYFEAIEVASNFSAMIVNQAVGLLEQAGVENPALVIAPVIESAVDQALSKGHRSIDPSELMDDQ</sequence>
<dbReference type="PANTHER" id="PTHR40459:SF1">
    <property type="entry name" value="CONSERVED HYPOTHETICAL ALANINE AND LEUCINE RICH PROTEIN"/>
    <property type="match status" value="1"/>
</dbReference>
<name>A0A6J6CR66_9ZZZZ</name>
<feature type="domain" description="Putative oxidoreductase/dehydrogenase Rossmann-like" evidence="1">
    <location>
        <begin position="1"/>
        <end position="122"/>
    </location>
</feature>
<reference evidence="3" key="1">
    <citation type="submission" date="2020-05" db="EMBL/GenBank/DDBJ databases">
        <authorList>
            <person name="Chiriac C."/>
            <person name="Salcher M."/>
            <person name="Ghai R."/>
            <person name="Kavagutti S V."/>
        </authorList>
    </citation>
    <scope>NUCLEOTIDE SEQUENCE</scope>
</reference>
<evidence type="ECO:0000313" key="3">
    <source>
        <dbReference type="EMBL" id="CAB4553931.1"/>
    </source>
</evidence>
<evidence type="ECO:0000259" key="1">
    <source>
        <dbReference type="Pfam" id="PF10727"/>
    </source>
</evidence>
<dbReference type="Gene3D" id="3.40.50.720">
    <property type="entry name" value="NAD(P)-binding Rossmann-like Domain"/>
    <property type="match status" value="1"/>
</dbReference>
<organism evidence="3">
    <name type="scientific">freshwater metagenome</name>
    <dbReference type="NCBI Taxonomy" id="449393"/>
    <lineage>
        <taxon>unclassified sequences</taxon>
        <taxon>metagenomes</taxon>
        <taxon>ecological metagenomes</taxon>
    </lineage>
</organism>
<dbReference type="InterPro" id="IPR018931">
    <property type="entry name" value="DUF2520"/>
</dbReference>
<proteinExistence type="predicted"/>
<dbReference type="InterPro" id="IPR019665">
    <property type="entry name" value="OxRdtase/DH_put_Rossmann_dom"/>
</dbReference>
<gene>
    <name evidence="3" type="ORF">UFOPK1581_00358</name>
</gene>
<dbReference type="Pfam" id="PF10727">
    <property type="entry name" value="Rossmann-like"/>
    <property type="match status" value="1"/>
</dbReference>
<dbReference type="InterPro" id="IPR036291">
    <property type="entry name" value="NAD(P)-bd_dom_sf"/>
</dbReference>